<keyword evidence="2" id="KW-1133">Transmembrane helix</keyword>
<evidence type="ECO:0000313" key="3">
    <source>
        <dbReference type="EMBL" id="MFH8250482.1"/>
    </source>
</evidence>
<dbReference type="EMBL" id="JBIQWL010000002">
    <property type="protein sequence ID" value="MFH8250482.1"/>
    <property type="molecule type" value="Genomic_DNA"/>
</dbReference>
<proteinExistence type="predicted"/>
<gene>
    <name evidence="3" type="ORF">ACH3VR_08980</name>
</gene>
<organism evidence="3 4">
    <name type="scientific">Microbacterium alkaliflavum</name>
    <dbReference type="NCBI Taxonomy" id="3248839"/>
    <lineage>
        <taxon>Bacteria</taxon>
        <taxon>Bacillati</taxon>
        <taxon>Actinomycetota</taxon>
        <taxon>Actinomycetes</taxon>
        <taxon>Micrococcales</taxon>
        <taxon>Microbacteriaceae</taxon>
        <taxon>Microbacterium</taxon>
    </lineage>
</organism>
<reference evidence="3 4" key="1">
    <citation type="submission" date="2024-09" db="EMBL/GenBank/DDBJ databases">
        <authorList>
            <person name="Pan X."/>
        </authorList>
    </citation>
    <scope>NUCLEOTIDE SEQUENCE [LARGE SCALE GENOMIC DNA]</scope>
    <source>
        <strain evidence="3 4">B2969</strain>
    </source>
</reference>
<protein>
    <submittedName>
        <fullName evidence="3">DUF4245 family protein</fullName>
    </submittedName>
</protein>
<dbReference type="RefSeq" id="WP_396640417.1">
    <property type="nucleotide sequence ID" value="NZ_JBIQWL010000002.1"/>
</dbReference>
<comment type="caution">
    <text evidence="3">The sequence shown here is derived from an EMBL/GenBank/DDBJ whole genome shotgun (WGS) entry which is preliminary data.</text>
</comment>
<keyword evidence="4" id="KW-1185">Reference proteome</keyword>
<keyword evidence="2" id="KW-0472">Membrane</keyword>
<evidence type="ECO:0000256" key="1">
    <source>
        <dbReference type="SAM" id="MobiDB-lite"/>
    </source>
</evidence>
<feature type="region of interest" description="Disordered" evidence="1">
    <location>
        <begin position="1"/>
        <end position="23"/>
    </location>
</feature>
<feature type="transmembrane region" description="Helical" evidence="2">
    <location>
        <begin position="40"/>
        <end position="58"/>
    </location>
</feature>
<feature type="compositionally biased region" description="Basic and acidic residues" evidence="1">
    <location>
        <begin position="12"/>
        <end position="23"/>
    </location>
</feature>
<accession>A0ABW7Q6J5</accession>
<keyword evidence="2" id="KW-0812">Transmembrane</keyword>
<name>A0ABW7Q6J5_9MICO</name>
<sequence length="213" mass="22440">MSKTPRVVAELGRPETPEETAERKATFSAAYRASQNTRNLVAALLATLAVVAVIAFAVPRGELPAAKAVDVSAVAEQVASAEDRTVIVPDVPATWTANSARIEGDSVSAWTIVYVPSETSGYLRVAQGFDADESWPTRVLKGAGVDGTVTVDGVVWDVYEISDPERAGNVSIALSTKAGDDTVLIYGSTDQKTAERAAAAVADQVDTMNERSR</sequence>
<dbReference type="InterPro" id="IPR025339">
    <property type="entry name" value="DUF4245"/>
</dbReference>
<evidence type="ECO:0000256" key="2">
    <source>
        <dbReference type="SAM" id="Phobius"/>
    </source>
</evidence>
<dbReference type="Proteomes" id="UP001610861">
    <property type="component" value="Unassembled WGS sequence"/>
</dbReference>
<dbReference type="Pfam" id="PF14030">
    <property type="entry name" value="DUF4245"/>
    <property type="match status" value="1"/>
</dbReference>
<evidence type="ECO:0000313" key="4">
    <source>
        <dbReference type="Proteomes" id="UP001610861"/>
    </source>
</evidence>